<dbReference type="PANTHER" id="PTHR45586:SF1">
    <property type="entry name" value="LIPOPOLYSACCHARIDE ASSEMBLY PROTEIN B"/>
    <property type="match status" value="1"/>
</dbReference>
<dbReference type="Gene3D" id="1.25.40.10">
    <property type="entry name" value="Tetratricopeptide repeat domain"/>
    <property type="match status" value="4"/>
</dbReference>
<sequence length="718" mass="79201">MPEKNTTMGGAKALPISTKKIFFLSLLGITIVAAGWGVPRHPAVLEWRYQRMSLAELAKARGARQDDVALLYYHALALIRQGRLVEAEPLLAIAVEREPREPRYRDAWARALLDRGFVSTAFGQLKQFVGTQPQLPEAHYLMGRFYLTQGAMDKAVTELTEALRLRPQYPDAHSLLAAAHEDLGELPLALKAAQDAAQQAPDAVANQLLLASLLERTNQPEKARPVFERALQLAPQDPVAMREVARFLSDQARTATDRERALGLARAAQQKAPEDLALNGLLGGLLLAQEKPAEAVPFLLKAAQGTLDNPVFALSLTQAYRRLGETTQTAQWEKEYQLRRTRETRRKLLYETLKTRPKDPVVHEQLATLLAETGNVDGCLRHFATAQQRPSDAVSVLIAAANALSNAGKGKEATPLARRAVEMTTSNPLAHEALGNAYLAQDMLIQAGQEYQVASGFLPSLRAKLEKKVADFNVKRAKYPTTAEQSFQRALERERYYLGPQKIGDDVEELAKRAVDQAPQNTTYLAYLLRLQMARGRRDEGLQTAQKLLALAPTDPNAHIRYALLLEEKASTPQQLAEVQEHLNAETNPTHLDADTNALREYGLGLVALKQKDAAVAVRCLENAIKLDPEPLTTYYKLAQAHQLAGNTTAAQKVLDYLNVLRTEQQAEADALSAVGKDPSNPVLYDQAAALFRKHEKTAEAVAIEAEAKRRFGKGKQP</sequence>
<dbReference type="Pfam" id="PF13428">
    <property type="entry name" value="TPR_14"/>
    <property type="match status" value="1"/>
</dbReference>
<evidence type="ECO:0000313" key="5">
    <source>
        <dbReference type="EMBL" id="MBB6048885.1"/>
    </source>
</evidence>
<feature type="transmembrane region" description="Helical" evidence="4">
    <location>
        <begin position="21"/>
        <end position="38"/>
    </location>
</feature>
<dbReference type="PROSITE" id="PS50005">
    <property type="entry name" value="TPR"/>
    <property type="match status" value="3"/>
</dbReference>
<accession>A0A7W9W5F7</accession>
<dbReference type="InterPro" id="IPR011990">
    <property type="entry name" value="TPR-like_helical_dom_sf"/>
</dbReference>
<feature type="repeat" description="TPR" evidence="3">
    <location>
        <begin position="598"/>
        <end position="631"/>
    </location>
</feature>
<feature type="repeat" description="TPR" evidence="3">
    <location>
        <begin position="204"/>
        <end position="237"/>
    </location>
</feature>
<gene>
    <name evidence="5" type="ORF">HNQ39_000647</name>
</gene>
<dbReference type="SMART" id="SM00028">
    <property type="entry name" value="TPR"/>
    <property type="match status" value="8"/>
</dbReference>
<reference evidence="5 6" key="1">
    <citation type="submission" date="2020-08" db="EMBL/GenBank/DDBJ databases">
        <title>Genomic Encyclopedia of Type Strains, Phase IV (KMG-IV): sequencing the most valuable type-strain genomes for metagenomic binning, comparative biology and taxonomic classification.</title>
        <authorList>
            <person name="Goeker M."/>
        </authorList>
    </citation>
    <scope>NUCLEOTIDE SEQUENCE [LARGE SCALE GENOMIC DNA]</scope>
    <source>
        <strain evidence="5 6">DSM 23562</strain>
    </source>
</reference>
<dbReference type="EMBL" id="JACHGW010000001">
    <property type="protein sequence ID" value="MBB6048885.1"/>
    <property type="molecule type" value="Genomic_DNA"/>
</dbReference>
<name>A0A7W9W5F7_ARMRO</name>
<dbReference type="SUPFAM" id="SSF48452">
    <property type="entry name" value="TPR-like"/>
    <property type="match status" value="2"/>
</dbReference>
<keyword evidence="4" id="KW-1133">Transmembrane helix</keyword>
<dbReference type="AlphaFoldDB" id="A0A7W9W5F7"/>
<dbReference type="InterPro" id="IPR051012">
    <property type="entry name" value="CellSynth/LPSAsmb/PSIAsmb"/>
</dbReference>
<keyword evidence="1" id="KW-0677">Repeat</keyword>
<dbReference type="PANTHER" id="PTHR45586">
    <property type="entry name" value="TPR REPEAT-CONTAINING PROTEIN PA4667"/>
    <property type="match status" value="1"/>
</dbReference>
<dbReference type="Pfam" id="PF13414">
    <property type="entry name" value="TPR_11"/>
    <property type="match status" value="1"/>
</dbReference>
<organism evidence="5 6">
    <name type="scientific">Armatimonas rosea</name>
    <dbReference type="NCBI Taxonomy" id="685828"/>
    <lineage>
        <taxon>Bacteria</taxon>
        <taxon>Bacillati</taxon>
        <taxon>Armatimonadota</taxon>
        <taxon>Armatimonadia</taxon>
        <taxon>Armatimonadales</taxon>
        <taxon>Armatimonadaceae</taxon>
        <taxon>Armatimonas</taxon>
    </lineage>
</organism>
<evidence type="ECO:0000256" key="4">
    <source>
        <dbReference type="SAM" id="Phobius"/>
    </source>
</evidence>
<protein>
    <submittedName>
        <fullName evidence="5">Tetratricopeptide (TPR) repeat protein</fullName>
    </submittedName>
</protein>
<dbReference type="Proteomes" id="UP000520814">
    <property type="component" value="Unassembled WGS sequence"/>
</dbReference>
<evidence type="ECO:0000313" key="6">
    <source>
        <dbReference type="Proteomes" id="UP000520814"/>
    </source>
</evidence>
<dbReference type="RefSeq" id="WP_184192508.1">
    <property type="nucleotide sequence ID" value="NZ_JACHGW010000001.1"/>
</dbReference>
<keyword evidence="4" id="KW-0812">Transmembrane</keyword>
<evidence type="ECO:0000256" key="3">
    <source>
        <dbReference type="PROSITE-ProRule" id="PRU00339"/>
    </source>
</evidence>
<evidence type="ECO:0000256" key="1">
    <source>
        <dbReference type="ARBA" id="ARBA00022737"/>
    </source>
</evidence>
<keyword evidence="6" id="KW-1185">Reference proteome</keyword>
<comment type="caution">
    <text evidence="5">The sequence shown here is derived from an EMBL/GenBank/DDBJ whole genome shotgun (WGS) entry which is preliminary data.</text>
</comment>
<keyword evidence="4" id="KW-0472">Membrane</keyword>
<keyword evidence="2 3" id="KW-0802">TPR repeat</keyword>
<dbReference type="InterPro" id="IPR019734">
    <property type="entry name" value="TPR_rpt"/>
</dbReference>
<proteinExistence type="predicted"/>
<dbReference type="Pfam" id="PF13432">
    <property type="entry name" value="TPR_16"/>
    <property type="match status" value="1"/>
</dbReference>
<feature type="repeat" description="TPR" evidence="3">
    <location>
        <begin position="136"/>
        <end position="169"/>
    </location>
</feature>
<evidence type="ECO:0000256" key="2">
    <source>
        <dbReference type="ARBA" id="ARBA00022803"/>
    </source>
</evidence>